<evidence type="ECO:0000313" key="3">
    <source>
        <dbReference type="EMBL" id="REF85995.1"/>
    </source>
</evidence>
<accession>A0A3D9YU11</accession>
<comment type="caution">
    <text evidence="3">The sequence shown here is derived from an EMBL/GenBank/DDBJ whole genome shotgun (WGS) entry which is preliminary data.</text>
</comment>
<dbReference type="AlphaFoldDB" id="A0A3D9YU11"/>
<dbReference type="EMBL" id="QUMO01000003">
    <property type="protein sequence ID" value="REF85995.1"/>
    <property type="molecule type" value="Genomic_DNA"/>
</dbReference>
<dbReference type="RefSeq" id="WP_115836585.1">
    <property type="nucleotide sequence ID" value="NZ_CP025086.1"/>
</dbReference>
<evidence type="ECO:0000259" key="2">
    <source>
        <dbReference type="Pfam" id="PF07486"/>
    </source>
</evidence>
<evidence type="ECO:0000256" key="1">
    <source>
        <dbReference type="SAM" id="MobiDB-lite"/>
    </source>
</evidence>
<dbReference type="Gene3D" id="1.10.10.2520">
    <property type="entry name" value="Cell wall hydrolase SleB, domain 1"/>
    <property type="match status" value="1"/>
</dbReference>
<organism evidence="3 4">
    <name type="scientific">Methylovirgula ligni</name>
    <dbReference type="NCBI Taxonomy" id="569860"/>
    <lineage>
        <taxon>Bacteria</taxon>
        <taxon>Pseudomonadati</taxon>
        <taxon>Pseudomonadota</taxon>
        <taxon>Alphaproteobacteria</taxon>
        <taxon>Hyphomicrobiales</taxon>
        <taxon>Beijerinckiaceae</taxon>
        <taxon>Methylovirgula</taxon>
    </lineage>
</organism>
<dbReference type="InterPro" id="IPR042047">
    <property type="entry name" value="SleB_dom1"/>
</dbReference>
<dbReference type="InterPro" id="IPR011105">
    <property type="entry name" value="Cell_wall_hydrolase_SleB"/>
</dbReference>
<keyword evidence="3" id="KW-0378">Hydrolase</keyword>
<reference evidence="3 4" key="1">
    <citation type="submission" date="2018-08" db="EMBL/GenBank/DDBJ databases">
        <title>Genomic Encyclopedia of Type Strains, Phase IV (KMG-IV): sequencing the most valuable type-strain genomes for metagenomic binning, comparative biology and taxonomic classification.</title>
        <authorList>
            <person name="Goeker M."/>
        </authorList>
    </citation>
    <scope>NUCLEOTIDE SEQUENCE [LARGE SCALE GENOMIC DNA]</scope>
    <source>
        <strain evidence="3 4">BW863</strain>
    </source>
</reference>
<gene>
    <name evidence="3" type="ORF">DES32_2036</name>
</gene>
<keyword evidence="4" id="KW-1185">Reference proteome</keyword>
<protein>
    <submittedName>
        <fullName evidence="3">Cell wall hydrolase</fullName>
    </submittedName>
</protein>
<evidence type="ECO:0000313" key="4">
    <source>
        <dbReference type="Proteomes" id="UP000256900"/>
    </source>
</evidence>
<dbReference type="GO" id="GO:0016787">
    <property type="term" value="F:hydrolase activity"/>
    <property type="evidence" value="ECO:0007669"/>
    <property type="project" value="UniProtKB-KW"/>
</dbReference>
<feature type="domain" description="Cell wall hydrolase SleB" evidence="2">
    <location>
        <begin position="288"/>
        <end position="398"/>
    </location>
</feature>
<name>A0A3D9YU11_9HYPH</name>
<dbReference type="Proteomes" id="UP000256900">
    <property type="component" value="Unassembled WGS sequence"/>
</dbReference>
<sequence length="402" mass="43214">MSRLQVWWAMGVVAPWCLGIGLVVSMAADAGQDATIGASLAPAGILAATQPGNLIPVVVGGPGFGLDLMQTAARAAEARLRLGDPADFVLVPDEMAPRAALKPRAAHSFPVIDRSHRGDPAVGLRPTFSSQLQHTGDLAALRARQMIFAEAETLQSDAFALNEAPASPDSFTPWPSGENPTTAPSRADASPAQPGSTETVRPANIAEQMMQGATPEVGRAEALASMTPATDDATPVEVVSLSTLPHEETADFSSVPADRPDYASLIDEDQWHHEQRCLAQAIYFEARGESDKGQAAVAQVVLNRVSSGLYPSTICGVVFQNRQHYHACQFSFACEGRSLRITESDAWQRAEHIAAAVTTGKTYVADVGDATHYHALYVHPYWARRLERTDRIGHHVFYKMRD</sequence>
<proteinExistence type="predicted"/>
<dbReference type="Pfam" id="PF07486">
    <property type="entry name" value="Hydrolase_2"/>
    <property type="match status" value="1"/>
</dbReference>
<feature type="region of interest" description="Disordered" evidence="1">
    <location>
        <begin position="163"/>
        <end position="198"/>
    </location>
</feature>
<dbReference type="OrthoDB" id="9785345at2"/>